<sequence>MSEQNEQPYEAATVRAGIKPRDWLKARSVKIAACVLISQLVMTGITWVYMKSTSPDVVVFDMKGTIDLFMQQSAQLQLDEGKAKVLTARFNTAMSDSLAAWQTSHNAIILVKPAVVSPLPDITPDIRRDIARRTQEGQ</sequence>
<dbReference type="AlphaFoldDB" id="A0A2J5QBR8"/>
<reference evidence="2 3" key="1">
    <citation type="submission" date="2017-11" db="EMBL/GenBank/DDBJ databases">
        <authorList>
            <person name="Han C.G."/>
        </authorList>
    </citation>
    <scope>NUCLEOTIDE SEQUENCE [LARGE SCALE GENOMIC DNA]</scope>
    <source>
        <strain evidence="2 3">A10</strain>
    </source>
</reference>
<evidence type="ECO:0000313" key="2">
    <source>
        <dbReference type="EMBL" id="PLO75624.1"/>
    </source>
</evidence>
<keyword evidence="1" id="KW-0812">Transmembrane</keyword>
<accession>A0A2J5QBR8</accession>
<dbReference type="Pfam" id="PF09677">
    <property type="entry name" value="TrbI_Ftype"/>
    <property type="match status" value="1"/>
</dbReference>
<comment type="caution">
    <text evidence="2">The sequence shown here is derived from an EMBL/GenBank/DDBJ whole genome shotgun (WGS) entry which is preliminary data.</text>
</comment>
<protein>
    <submittedName>
        <fullName evidence="2">Type-F conjugative transfer system protein TrbI</fullName>
    </submittedName>
</protein>
<proteinExistence type="predicted"/>
<keyword evidence="1" id="KW-0472">Membrane</keyword>
<feature type="transmembrane region" description="Helical" evidence="1">
    <location>
        <begin position="29"/>
        <end position="50"/>
    </location>
</feature>
<dbReference type="NCBIfam" id="TIGR02744">
    <property type="entry name" value="TrbI_Ftype"/>
    <property type="match status" value="1"/>
</dbReference>
<name>A0A2J5QBR8_9ENTR</name>
<keyword evidence="1" id="KW-1133">Transmembrane helix</keyword>
<evidence type="ECO:0000256" key="1">
    <source>
        <dbReference type="SAM" id="Phobius"/>
    </source>
</evidence>
<gene>
    <name evidence="2" type="primary">trbI</name>
    <name evidence="2" type="ORF">CWN49_00435</name>
</gene>
<organism evidence="2 3">
    <name type="scientific">Klebsiella michiganensis</name>
    <dbReference type="NCBI Taxonomy" id="1134687"/>
    <lineage>
        <taxon>Bacteria</taxon>
        <taxon>Pseudomonadati</taxon>
        <taxon>Pseudomonadota</taxon>
        <taxon>Gammaproteobacteria</taxon>
        <taxon>Enterobacterales</taxon>
        <taxon>Enterobacteriaceae</taxon>
        <taxon>Klebsiella/Raoultella group</taxon>
        <taxon>Klebsiella</taxon>
    </lineage>
</organism>
<reference evidence="2 3" key="2">
    <citation type="submission" date="2018-01" db="EMBL/GenBank/DDBJ databases">
        <title>Genomic study of Klebsiella pneumoniae.</title>
        <authorList>
            <person name="Yang Y."/>
            <person name="Bicalho R."/>
        </authorList>
    </citation>
    <scope>NUCLEOTIDE SEQUENCE [LARGE SCALE GENOMIC DNA]</scope>
    <source>
        <strain evidence="2 3">A10</strain>
    </source>
</reference>
<evidence type="ECO:0000313" key="3">
    <source>
        <dbReference type="Proteomes" id="UP000234667"/>
    </source>
</evidence>
<dbReference type="EMBL" id="PIDR01000002">
    <property type="protein sequence ID" value="PLO75624.1"/>
    <property type="molecule type" value="Genomic_DNA"/>
</dbReference>
<dbReference type="Proteomes" id="UP000234667">
    <property type="component" value="Unassembled WGS sequence"/>
</dbReference>
<dbReference type="InterPro" id="IPR014115">
    <property type="entry name" value="TrbI_Ftype"/>
</dbReference>